<feature type="transmembrane region" description="Helical" evidence="5">
    <location>
        <begin position="103"/>
        <end position="121"/>
    </location>
</feature>
<accession>A0ABV3I3Q7</accession>
<evidence type="ECO:0000256" key="3">
    <source>
        <dbReference type="ARBA" id="ARBA00022989"/>
    </source>
</evidence>
<keyword evidence="7" id="KW-1185">Reference proteome</keyword>
<dbReference type="EMBL" id="JBFAQK010000073">
    <property type="protein sequence ID" value="MEV4685256.1"/>
    <property type="molecule type" value="Genomic_DNA"/>
</dbReference>
<reference evidence="6 7" key="1">
    <citation type="submission" date="2024-06" db="EMBL/GenBank/DDBJ databases">
        <title>The Natural Products Discovery Center: Release of the First 8490 Sequenced Strains for Exploring Actinobacteria Biosynthetic Diversity.</title>
        <authorList>
            <person name="Kalkreuter E."/>
            <person name="Kautsar S.A."/>
            <person name="Yang D."/>
            <person name="Bader C.D."/>
            <person name="Teijaro C.N."/>
            <person name="Fluegel L."/>
            <person name="Davis C.M."/>
            <person name="Simpson J.R."/>
            <person name="Lauterbach L."/>
            <person name="Steele A.D."/>
            <person name="Gui C."/>
            <person name="Meng S."/>
            <person name="Li G."/>
            <person name="Viehrig K."/>
            <person name="Ye F."/>
            <person name="Su P."/>
            <person name="Kiefer A.F."/>
            <person name="Nichols A."/>
            <person name="Cepeda A.J."/>
            <person name="Yan W."/>
            <person name="Fan B."/>
            <person name="Jiang Y."/>
            <person name="Adhikari A."/>
            <person name="Zheng C.-J."/>
            <person name="Schuster L."/>
            <person name="Cowan T.M."/>
            <person name="Smanski M.J."/>
            <person name="Chevrette M.G."/>
            <person name="De Carvalho L.P.S."/>
            <person name="Shen B."/>
        </authorList>
    </citation>
    <scope>NUCLEOTIDE SEQUENCE [LARGE SCALE GENOMIC DNA]</scope>
    <source>
        <strain evidence="6 7">NPDC049344</strain>
    </source>
</reference>
<feature type="transmembrane region" description="Helical" evidence="5">
    <location>
        <begin position="78"/>
        <end position="96"/>
    </location>
</feature>
<comment type="caution">
    <text evidence="6">The sequence shown here is derived from an EMBL/GenBank/DDBJ whole genome shotgun (WGS) entry which is preliminary data.</text>
</comment>
<keyword evidence="2 5" id="KW-0812">Transmembrane</keyword>
<keyword evidence="4 5" id="KW-0472">Membrane</keyword>
<feature type="transmembrane region" description="Helical" evidence="5">
    <location>
        <begin position="12"/>
        <end position="31"/>
    </location>
</feature>
<evidence type="ECO:0000313" key="7">
    <source>
        <dbReference type="Proteomes" id="UP001552521"/>
    </source>
</evidence>
<evidence type="ECO:0000256" key="4">
    <source>
        <dbReference type="ARBA" id="ARBA00023136"/>
    </source>
</evidence>
<feature type="transmembrane region" description="Helical" evidence="5">
    <location>
        <begin position="38"/>
        <end position="58"/>
    </location>
</feature>
<sequence length="159" mass="16305">MSASTPTTPAASVAPASAASVASLGTVAAAGPGRRTHLAVRTLQIVLALFLAVASAGPKLVGHSSAAEGFDRIGYGDWYMYLVGGLELAGAVALVIPILSGLAALALMGLMIGAFVTQLTVFDGENALTPVIFFVLLAVVAVVRRRHNSELVAFVRDRF</sequence>
<dbReference type="Proteomes" id="UP001552521">
    <property type="component" value="Unassembled WGS sequence"/>
</dbReference>
<name>A0ABV3I3Q7_9ACTN</name>
<keyword evidence="3 5" id="KW-1133">Transmembrane helix</keyword>
<organism evidence="6 7">
    <name type="scientific">Streptomyces kurssanovii</name>
    <dbReference type="NCBI Taxonomy" id="67312"/>
    <lineage>
        <taxon>Bacteria</taxon>
        <taxon>Bacillati</taxon>
        <taxon>Actinomycetota</taxon>
        <taxon>Actinomycetes</taxon>
        <taxon>Kitasatosporales</taxon>
        <taxon>Streptomycetaceae</taxon>
        <taxon>Streptomyces</taxon>
    </lineage>
</organism>
<evidence type="ECO:0000256" key="1">
    <source>
        <dbReference type="ARBA" id="ARBA00004141"/>
    </source>
</evidence>
<evidence type="ECO:0000313" key="6">
    <source>
        <dbReference type="EMBL" id="MEV4685256.1"/>
    </source>
</evidence>
<proteinExistence type="predicted"/>
<comment type="subcellular location">
    <subcellularLocation>
        <location evidence="1">Membrane</location>
        <topology evidence="1">Multi-pass membrane protein</topology>
    </subcellularLocation>
</comment>
<dbReference type="Pfam" id="PF13564">
    <property type="entry name" value="DoxX_2"/>
    <property type="match status" value="1"/>
</dbReference>
<feature type="transmembrane region" description="Helical" evidence="5">
    <location>
        <begin position="127"/>
        <end position="143"/>
    </location>
</feature>
<dbReference type="RefSeq" id="WP_364600695.1">
    <property type="nucleotide sequence ID" value="NZ_JBFAQK010000073.1"/>
</dbReference>
<dbReference type="InterPro" id="IPR032808">
    <property type="entry name" value="DoxX"/>
</dbReference>
<protein>
    <submittedName>
        <fullName evidence="6">DoxX family protein</fullName>
    </submittedName>
</protein>
<evidence type="ECO:0000256" key="5">
    <source>
        <dbReference type="SAM" id="Phobius"/>
    </source>
</evidence>
<gene>
    <name evidence="6" type="ORF">AB0K36_31315</name>
</gene>
<evidence type="ECO:0000256" key="2">
    <source>
        <dbReference type="ARBA" id="ARBA00022692"/>
    </source>
</evidence>